<proteinExistence type="predicted"/>
<evidence type="ECO:0000313" key="2">
    <source>
        <dbReference type="Proteomes" id="UP000190774"/>
    </source>
</evidence>
<dbReference type="PROSITE" id="PS51318">
    <property type="entry name" value="TAT"/>
    <property type="match status" value="1"/>
</dbReference>
<dbReference type="AlphaFoldDB" id="A0A1T4YJ39"/>
<sequence length="325" mass="36382">MNTESFSRRQFLQCSGQALASGLLASPLLTAAPASATQAPRGETLVQQLYGSLKEDQKKLLCFGWEDPRRLKVDNNWHITPQKLRDVLSGDQQDLVRQIFDSLHSEAYKKEVWRQFDQDNKSDGGFASSSMALFGQPGSGQFEFVLTGRHCTRRCDGDSEAGTAFGGPIFYGHAANGFYEKPDHAGNAYWFQAKRANEVFQALDGKQRQMALLGEGREETGNKTVRLTGRTTGLDGIPMTELSADQQGLVRQVIGDLLAPFRPEDSQEAMKYIEAAGFDHLHMAFYKNQDVGNDGIWDVWQLEGPNMIWYFRGDPHVHCWAHIKS</sequence>
<dbReference type="InterPro" id="IPR021889">
    <property type="entry name" value="DUF3500"/>
</dbReference>
<evidence type="ECO:0000313" key="1">
    <source>
        <dbReference type="EMBL" id="SKB01285.1"/>
    </source>
</evidence>
<evidence type="ECO:0008006" key="3">
    <source>
        <dbReference type="Google" id="ProtNLM"/>
    </source>
</evidence>
<gene>
    <name evidence="1" type="ORF">SAMN02745166_03358</name>
</gene>
<dbReference type="Pfam" id="PF12006">
    <property type="entry name" value="DUF3500"/>
    <property type="match status" value="1"/>
</dbReference>
<dbReference type="EMBL" id="FUYE01000011">
    <property type="protein sequence ID" value="SKB01285.1"/>
    <property type="molecule type" value="Genomic_DNA"/>
</dbReference>
<protein>
    <recommendedName>
        <fullName evidence="3">DUF3500 domain-containing protein</fullName>
    </recommendedName>
</protein>
<dbReference type="STRING" id="48467.SAMN02745166_03358"/>
<accession>A0A1T4YJ39</accession>
<organism evidence="1 2">
    <name type="scientific">Prosthecobacter debontii</name>
    <dbReference type="NCBI Taxonomy" id="48467"/>
    <lineage>
        <taxon>Bacteria</taxon>
        <taxon>Pseudomonadati</taxon>
        <taxon>Verrucomicrobiota</taxon>
        <taxon>Verrucomicrobiia</taxon>
        <taxon>Verrucomicrobiales</taxon>
        <taxon>Verrucomicrobiaceae</taxon>
        <taxon>Prosthecobacter</taxon>
    </lineage>
</organism>
<dbReference type="Proteomes" id="UP000190774">
    <property type="component" value="Unassembled WGS sequence"/>
</dbReference>
<reference evidence="2" key="1">
    <citation type="submission" date="2017-02" db="EMBL/GenBank/DDBJ databases">
        <authorList>
            <person name="Varghese N."/>
            <person name="Submissions S."/>
        </authorList>
    </citation>
    <scope>NUCLEOTIDE SEQUENCE [LARGE SCALE GENOMIC DNA]</scope>
    <source>
        <strain evidence="2">ATCC 700200</strain>
    </source>
</reference>
<keyword evidence="2" id="KW-1185">Reference proteome</keyword>
<name>A0A1T4YJ39_9BACT</name>
<dbReference type="OrthoDB" id="180611at2"/>
<dbReference type="RefSeq" id="WP_078814539.1">
    <property type="nucleotide sequence ID" value="NZ_FUYE01000011.1"/>
</dbReference>
<dbReference type="InterPro" id="IPR006311">
    <property type="entry name" value="TAT_signal"/>
</dbReference>